<dbReference type="Gene3D" id="3.40.50.720">
    <property type="entry name" value="NAD(P)-binding Rossmann-like Domain"/>
    <property type="match status" value="1"/>
</dbReference>
<accession>A0AAE3KUS6</accession>
<evidence type="ECO:0000313" key="5">
    <source>
        <dbReference type="Proteomes" id="UP001204144"/>
    </source>
</evidence>
<feature type="domain" description="Gfo/Idh/MocA-like oxidoreductase N-terminal" evidence="2">
    <location>
        <begin position="39"/>
        <end position="169"/>
    </location>
</feature>
<evidence type="ECO:0000259" key="3">
    <source>
        <dbReference type="Pfam" id="PF22725"/>
    </source>
</evidence>
<dbReference type="PROSITE" id="PS51318">
    <property type="entry name" value="TAT"/>
    <property type="match status" value="1"/>
</dbReference>
<dbReference type="InterPro" id="IPR019546">
    <property type="entry name" value="TAT_signal_bac_arc"/>
</dbReference>
<dbReference type="NCBIfam" id="TIGR01409">
    <property type="entry name" value="TAT_signal_seq"/>
    <property type="match status" value="1"/>
</dbReference>
<feature type="domain" description="GFO/IDH/MocA-like oxidoreductase" evidence="3">
    <location>
        <begin position="190"/>
        <end position="323"/>
    </location>
</feature>
<dbReference type="PANTHER" id="PTHR43818">
    <property type="entry name" value="BCDNA.GH03377"/>
    <property type="match status" value="1"/>
</dbReference>
<dbReference type="PANTHER" id="PTHR43818:SF5">
    <property type="entry name" value="OXIDOREDUCTASE FAMILY PROTEIN"/>
    <property type="match status" value="1"/>
</dbReference>
<dbReference type="SUPFAM" id="SSF55347">
    <property type="entry name" value="Glyceraldehyde-3-phosphate dehydrogenase-like, C-terminal domain"/>
    <property type="match status" value="1"/>
</dbReference>
<dbReference type="SUPFAM" id="SSF51735">
    <property type="entry name" value="NAD(P)-binding Rossmann-fold domains"/>
    <property type="match status" value="1"/>
</dbReference>
<dbReference type="Gene3D" id="3.30.360.10">
    <property type="entry name" value="Dihydrodipicolinate Reductase, domain 2"/>
    <property type="match status" value="1"/>
</dbReference>
<reference evidence="4 5" key="1">
    <citation type="submission" date="2018-11" db="EMBL/GenBank/DDBJ databases">
        <title>Novel bacteria species description.</title>
        <authorList>
            <person name="Han J.-H."/>
        </authorList>
    </citation>
    <scope>NUCLEOTIDE SEQUENCE [LARGE SCALE GENOMIC DNA]</scope>
    <source>
        <strain evidence="4 5">KCTC23259</strain>
    </source>
</reference>
<dbReference type="AlphaFoldDB" id="A0AAE3KUS6"/>
<comment type="caution">
    <text evidence="4">The sequence shown here is derived from an EMBL/GenBank/DDBJ whole genome shotgun (WGS) entry which is preliminary data.</text>
</comment>
<keyword evidence="1" id="KW-0732">Signal</keyword>
<dbReference type="InterPro" id="IPR036291">
    <property type="entry name" value="NAD(P)-bd_dom_sf"/>
</dbReference>
<evidence type="ECO:0000313" key="4">
    <source>
        <dbReference type="EMBL" id="MCP9765323.1"/>
    </source>
</evidence>
<dbReference type="EMBL" id="RJUF01000182">
    <property type="protein sequence ID" value="MCP9765323.1"/>
    <property type="molecule type" value="Genomic_DNA"/>
</dbReference>
<dbReference type="Proteomes" id="UP001204144">
    <property type="component" value="Unassembled WGS sequence"/>
</dbReference>
<dbReference type="Pfam" id="PF22725">
    <property type="entry name" value="GFO_IDH_MocA_C3"/>
    <property type="match status" value="1"/>
</dbReference>
<sequence>MSNLDRRSFLKTSSIASGALLTAAPQMSSAFYASAADEIKVALIGCGGRGTGAAFQALSVKENVTLVAMADAFKDRVDKCYTSLMSDKNPKVKARVKVAEENKFVGFEGYKKAIALADVVILTTPPGFRPIHFEEAVAQGKHVFMEKPVATDALGIRRVLKAAEESKKKNLKVVVGLQRHYQKSYLETYERVINQKMIGDIVSARCYWNNDGVWMVKREKEMTEMEYQMRNWYYFVWLCGDHICEQHIHNIDVINWFKGGHPTEAIGMGGREVRKGKEYGEIFDHHYVEFQYGDGMILNSQCRHQPGTVSNVSEHLVGTKGRATEGKITDIAGNSIWRHRDTDDKNPYQVEHDVLFDCIVNNKPINDAENGAMATMTSILGRMATYSGQKVKWEDALNSNINLMPDKFDWNAMPKVLPDSNGFYPIPVPGKDKII</sequence>
<dbReference type="Pfam" id="PF01408">
    <property type="entry name" value="GFO_IDH_MocA"/>
    <property type="match status" value="1"/>
</dbReference>
<evidence type="ECO:0000259" key="2">
    <source>
        <dbReference type="Pfam" id="PF01408"/>
    </source>
</evidence>
<feature type="chain" id="PRO_5041926787" evidence="1">
    <location>
        <begin position="36"/>
        <end position="435"/>
    </location>
</feature>
<dbReference type="GO" id="GO:0000166">
    <property type="term" value="F:nucleotide binding"/>
    <property type="evidence" value="ECO:0007669"/>
    <property type="project" value="InterPro"/>
</dbReference>
<gene>
    <name evidence="4" type="ORF">EGI31_20510</name>
</gene>
<organism evidence="4 5">
    <name type="scientific">Lacihabitans soyangensis</name>
    <dbReference type="NCBI Taxonomy" id="869394"/>
    <lineage>
        <taxon>Bacteria</taxon>
        <taxon>Pseudomonadati</taxon>
        <taxon>Bacteroidota</taxon>
        <taxon>Cytophagia</taxon>
        <taxon>Cytophagales</taxon>
        <taxon>Leadbetterellaceae</taxon>
        <taxon>Lacihabitans</taxon>
    </lineage>
</organism>
<dbReference type="InterPro" id="IPR055170">
    <property type="entry name" value="GFO_IDH_MocA-like_dom"/>
</dbReference>
<dbReference type="InterPro" id="IPR050463">
    <property type="entry name" value="Gfo/Idh/MocA_oxidrdct_glycsds"/>
</dbReference>
<dbReference type="InterPro" id="IPR006311">
    <property type="entry name" value="TAT_signal"/>
</dbReference>
<dbReference type="RefSeq" id="WP_255039016.1">
    <property type="nucleotide sequence ID" value="NZ_RJUF01000182.1"/>
</dbReference>
<feature type="signal peptide" evidence="1">
    <location>
        <begin position="1"/>
        <end position="35"/>
    </location>
</feature>
<proteinExistence type="predicted"/>
<keyword evidence="5" id="KW-1185">Reference proteome</keyword>
<dbReference type="InterPro" id="IPR000683">
    <property type="entry name" value="Gfo/Idh/MocA-like_OxRdtase_N"/>
</dbReference>
<protein>
    <submittedName>
        <fullName evidence="4">Gfo/Idh/MocA family oxidoreductase</fullName>
    </submittedName>
</protein>
<name>A0AAE3KUS6_9BACT</name>
<evidence type="ECO:0000256" key="1">
    <source>
        <dbReference type="SAM" id="SignalP"/>
    </source>
</evidence>